<dbReference type="Proteomes" id="UP001158576">
    <property type="component" value="Chromosome 2"/>
</dbReference>
<proteinExistence type="predicted"/>
<evidence type="ECO:0000313" key="7">
    <source>
        <dbReference type="Proteomes" id="UP001158576"/>
    </source>
</evidence>
<dbReference type="Pfam" id="PF03619">
    <property type="entry name" value="Solute_trans_a"/>
    <property type="match status" value="1"/>
</dbReference>
<accession>A0ABN7T4A4</accession>
<keyword evidence="3 5" id="KW-1133">Transmembrane helix</keyword>
<name>A0ABN7T4A4_OIKDI</name>
<sequence length="359" mass="40738">MSLRDPIVRAQIPPDRVQYCAIGAPSSVIMVRSNESGEFALLVVSVVLMSFTIFNFISIYYYISETKGLSLKNTKRLGFIHSILLVPPVSSVLALIICIAPRLNLYLDFIRVMTFAFSMNGLFNLIFDYFEGFENFLKVVKKKKWTMQVFICRFCCCCFPLQRSNRAWFSNLWWGAYQPPLIRAGLTLVSVLLLAEGLDSTIIGLMSLFINLFSTAMGVFCLAILSENLQDVGSMFMIREKFFNFRLSLIIINVQPLVIGLCTLQCVYPLSGSVRGTLLHNQLVIIEMLMLGLFQRYLWMYSFTEDSEIEKASEEELLRIPESAGQRIRGGRNQPPSKRTEINSHSATALLTEVLCCQI</sequence>
<feature type="transmembrane region" description="Helical" evidence="5">
    <location>
        <begin position="78"/>
        <end position="100"/>
    </location>
</feature>
<evidence type="ECO:0000256" key="1">
    <source>
        <dbReference type="ARBA" id="ARBA00004141"/>
    </source>
</evidence>
<reference evidence="6 7" key="1">
    <citation type="submission" date="2021-04" db="EMBL/GenBank/DDBJ databases">
        <authorList>
            <person name="Bliznina A."/>
        </authorList>
    </citation>
    <scope>NUCLEOTIDE SEQUENCE [LARGE SCALE GENOMIC DNA]</scope>
</reference>
<dbReference type="PANTHER" id="PTHR23423">
    <property type="entry name" value="ORGANIC SOLUTE TRANSPORTER-RELATED"/>
    <property type="match status" value="1"/>
</dbReference>
<protein>
    <submittedName>
        <fullName evidence="6">Oidioi.mRNA.OKI2018_I69.chr2.g6845.t1.cds</fullName>
    </submittedName>
</protein>
<feature type="transmembrane region" description="Helical" evidence="5">
    <location>
        <begin position="247"/>
        <end position="270"/>
    </location>
</feature>
<keyword evidence="4 5" id="KW-0472">Membrane</keyword>
<dbReference type="InterPro" id="IPR005178">
    <property type="entry name" value="Ostalpha/TMEM184C"/>
</dbReference>
<feature type="transmembrane region" description="Helical" evidence="5">
    <location>
        <begin position="282"/>
        <end position="299"/>
    </location>
</feature>
<comment type="subcellular location">
    <subcellularLocation>
        <location evidence="1">Membrane</location>
        <topology evidence="1">Multi-pass membrane protein</topology>
    </subcellularLocation>
</comment>
<feature type="transmembrane region" description="Helical" evidence="5">
    <location>
        <begin position="201"/>
        <end position="226"/>
    </location>
</feature>
<evidence type="ECO:0000313" key="6">
    <source>
        <dbReference type="EMBL" id="CAG5112654.1"/>
    </source>
</evidence>
<evidence type="ECO:0000256" key="5">
    <source>
        <dbReference type="SAM" id="Phobius"/>
    </source>
</evidence>
<keyword evidence="2 5" id="KW-0812">Transmembrane</keyword>
<evidence type="ECO:0000256" key="3">
    <source>
        <dbReference type="ARBA" id="ARBA00022989"/>
    </source>
</evidence>
<feature type="transmembrane region" description="Helical" evidence="5">
    <location>
        <begin position="39"/>
        <end position="63"/>
    </location>
</feature>
<feature type="transmembrane region" description="Helical" evidence="5">
    <location>
        <begin position="112"/>
        <end position="130"/>
    </location>
</feature>
<organism evidence="6 7">
    <name type="scientific">Oikopleura dioica</name>
    <name type="common">Tunicate</name>
    <dbReference type="NCBI Taxonomy" id="34765"/>
    <lineage>
        <taxon>Eukaryota</taxon>
        <taxon>Metazoa</taxon>
        <taxon>Chordata</taxon>
        <taxon>Tunicata</taxon>
        <taxon>Appendicularia</taxon>
        <taxon>Copelata</taxon>
        <taxon>Oikopleuridae</taxon>
        <taxon>Oikopleura</taxon>
    </lineage>
</organism>
<evidence type="ECO:0000256" key="2">
    <source>
        <dbReference type="ARBA" id="ARBA00022692"/>
    </source>
</evidence>
<dbReference type="EMBL" id="OU015567">
    <property type="protein sequence ID" value="CAG5112654.1"/>
    <property type="molecule type" value="Genomic_DNA"/>
</dbReference>
<gene>
    <name evidence="6" type="ORF">OKIOD_LOCUS15610</name>
</gene>
<evidence type="ECO:0000256" key="4">
    <source>
        <dbReference type="ARBA" id="ARBA00023136"/>
    </source>
</evidence>
<dbReference type="SMART" id="SM01417">
    <property type="entry name" value="Solute_trans_a"/>
    <property type="match status" value="1"/>
</dbReference>
<keyword evidence="7" id="KW-1185">Reference proteome</keyword>